<keyword evidence="2" id="KW-1185">Reference proteome</keyword>
<comment type="caution">
    <text evidence="1">The sequence shown here is derived from an EMBL/GenBank/DDBJ whole genome shotgun (WGS) entry which is preliminary data.</text>
</comment>
<reference evidence="2" key="1">
    <citation type="journal article" date="2023" name="Hortic. Res.">
        <title>A chromosome-level phased genome enabling allele-level studies in sweet orange: a case study on citrus Huanglongbing tolerance.</title>
        <authorList>
            <person name="Wu B."/>
            <person name="Yu Q."/>
            <person name="Deng Z."/>
            <person name="Duan Y."/>
            <person name="Luo F."/>
            <person name="Gmitter F. Jr."/>
        </authorList>
    </citation>
    <scope>NUCLEOTIDE SEQUENCE [LARGE SCALE GENOMIC DNA]</scope>
    <source>
        <strain evidence="2">cv. Valencia</strain>
    </source>
</reference>
<evidence type="ECO:0000313" key="1">
    <source>
        <dbReference type="EMBL" id="KAH9696890.1"/>
    </source>
</evidence>
<dbReference type="EMBL" id="CM039177">
    <property type="protein sequence ID" value="KAH9696890.1"/>
    <property type="molecule type" value="Genomic_DNA"/>
</dbReference>
<gene>
    <name evidence="1" type="ORF">KPL71_023372</name>
</gene>
<proteinExistence type="predicted"/>
<name>A0ACB8IKQ6_CITSI</name>
<organism evidence="1 2">
    <name type="scientific">Citrus sinensis</name>
    <name type="common">Sweet orange</name>
    <name type="synonym">Citrus aurantium var. sinensis</name>
    <dbReference type="NCBI Taxonomy" id="2711"/>
    <lineage>
        <taxon>Eukaryota</taxon>
        <taxon>Viridiplantae</taxon>
        <taxon>Streptophyta</taxon>
        <taxon>Embryophyta</taxon>
        <taxon>Tracheophyta</taxon>
        <taxon>Spermatophyta</taxon>
        <taxon>Magnoliopsida</taxon>
        <taxon>eudicotyledons</taxon>
        <taxon>Gunneridae</taxon>
        <taxon>Pentapetalae</taxon>
        <taxon>rosids</taxon>
        <taxon>malvids</taxon>
        <taxon>Sapindales</taxon>
        <taxon>Rutaceae</taxon>
        <taxon>Aurantioideae</taxon>
        <taxon>Citrus</taxon>
    </lineage>
</organism>
<accession>A0ACB8IKQ6</accession>
<dbReference type="Proteomes" id="UP000829398">
    <property type="component" value="Chromosome 8"/>
</dbReference>
<sequence>MTSNMISSIMQPVNDEEIMRTVFSMHPIKAPGVVGPSVCKVVKEVFGGKSIPVELNKTLIVLIPKNNNPTNLKKFRSVSLYPVVYKIITKIVTNRLKEVLPDLIGPIQTSFIPGRHITKNIVIAQEVVHSMRKKKAGVPMDLVRIIMECISSPTMQLMWNGELTESFIPSRGIPQGDPISPYIFVLCIERLSHGINEAVREGRWKPIKLARQEASIAQAQVIKNVLNTFCMSSGEKVNNSKTLTFFSPTMCTLLMLKRLETSSAHHDEGPWYLPRLDNINTIGHSSPTHLFHADYHTTCKYS</sequence>
<protein>
    <submittedName>
        <fullName evidence="1">Uncharacterized protein</fullName>
    </submittedName>
</protein>
<evidence type="ECO:0000313" key="2">
    <source>
        <dbReference type="Proteomes" id="UP000829398"/>
    </source>
</evidence>